<keyword evidence="9" id="KW-1185">Reference proteome</keyword>
<dbReference type="PANTHER" id="PTHR11695:SF294">
    <property type="entry name" value="RETICULON-4-INTERACTING PROTEIN 1, MITOCHONDRIAL"/>
    <property type="match status" value="1"/>
</dbReference>
<dbReference type="SMART" id="SM00829">
    <property type="entry name" value="PKS_ER"/>
    <property type="match status" value="1"/>
</dbReference>
<dbReference type="InterPro" id="IPR002364">
    <property type="entry name" value="Quin_OxRdtase/zeta-crystal_CS"/>
</dbReference>
<dbReference type="InterPro" id="IPR036291">
    <property type="entry name" value="NAD(P)-bd_dom_sf"/>
</dbReference>
<dbReference type="OrthoDB" id="48317at2759"/>
<reference evidence="8" key="1">
    <citation type="submission" date="2021-02" db="EMBL/GenBank/DDBJ databases">
        <authorList>
            <person name="Nowell W R."/>
        </authorList>
    </citation>
    <scope>NUCLEOTIDE SEQUENCE</scope>
</reference>
<dbReference type="InterPro" id="IPR013154">
    <property type="entry name" value="ADH-like_N"/>
</dbReference>
<evidence type="ECO:0000313" key="8">
    <source>
        <dbReference type="EMBL" id="CAF0752917.1"/>
    </source>
</evidence>
<name>A0A813PSG5_9BILA</name>
<comment type="subcellular location">
    <subcellularLocation>
        <location evidence="1">Mitochondrion</location>
    </subcellularLocation>
</comment>
<keyword evidence="5" id="KW-0496">Mitochondrion</keyword>
<evidence type="ECO:0000313" key="7">
    <source>
        <dbReference type="EMBL" id="CAF0741185.1"/>
    </source>
</evidence>
<dbReference type="EMBL" id="CAJNOI010000006">
    <property type="protein sequence ID" value="CAF0752917.1"/>
    <property type="molecule type" value="Genomic_DNA"/>
</dbReference>
<dbReference type="Proteomes" id="UP000663832">
    <property type="component" value="Unassembled WGS sequence"/>
</dbReference>
<dbReference type="Pfam" id="PF13602">
    <property type="entry name" value="ADH_zinc_N_2"/>
    <property type="match status" value="1"/>
</dbReference>
<protein>
    <recommendedName>
        <fullName evidence="6">Enoyl reductase (ER) domain-containing protein</fullName>
    </recommendedName>
</protein>
<dbReference type="PROSITE" id="PS01162">
    <property type="entry name" value="QOR_ZETA_CRYSTAL"/>
    <property type="match status" value="1"/>
</dbReference>
<dbReference type="PANTHER" id="PTHR11695">
    <property type="entry name" value="ALCOHOL DEHYDROGENASE RELATED"/>
    <property type="match status" value="1"/>
</dbReference>
<dbReference type="InterPro" id="IPR050700">
    <property type="entry name" value="YIM1/Zinc_Alcohol_DH_Fams"/>
</dbReference>
<dbReference type="Proteomes" id="UP000663877">
    <property type="component" value="Unassembled WGS sequence"/>
</dbReference>
<keyword evidence="4" id="KW-0560">Oxidoreductase</keyword>
<evidence type="ECO:0000256" key="2">
    <source>
        <dbReference type="ARBA" id="ARBA00010371"/>
    </source>
</evidence>
<dbReference type="SUPFAM" id="SSF51735">
    <property type="entry name" value="NAD(P)-binding Rossmann-fold domains"/>
    <property type="match status" value="1"/>
</dbReference>
<dbReference type="FunFam" id="3.40.50.720:FF:000147">
    <property type="entry name" value="Reticulon-4-interacting protein 1 homolog, mitochondrial"/>
    <property type="match status" value="1"/>
</dbReference>
<dbReference type="InterPro" id="IPR020843">
    <property type="entry name" value="ER"/>
</dbReference>
<evidence type="ECO:0000259" key="6">
    <source>
        <dbReference type="SMART" id="SM00829"/>
    </source>
</evidence>
<dbReference type="Gene3D" id="3.40.50.720">
    <property type="entry name" value="NAD(P)-binding Rossmann-like Domain"/>
    <property type="match status" value="1"/>
</dbReference>
<sequence>MPLVFLKRSVYTAIKSISEPIYSSPIPSTTTTTTTTTASGRMQAWIIYYYGNNQQFTISDSVQLLIILSPNDVLIKVSASSINQIDIRRREGYGGKLINAYQSMKAILQLGGSKVDKLEFPIILGRDFCGEIIRKGPNVTKFNIGDKVYGALNVIRQGSFAQYCAAGEDEICIKPNNISDEEAAALPLVSLTSWYAIQKFSGFNEQNALGKRALVIGASGGVGHIATQLFKNLGMETTALCSADSFDYIRQIGAEDTVNYKQKDWLTELSQKPKYDIIFDTVGPRYYSFELMSPLLNQGGTFVTIITPVFRNVDKYGLVSGLSRTAYKAVKQTLYGLSNGVNYRWAAYSADGNVLSKIKTLVEQNKLKVKIDSQKFSFEQIPEAISYVENGSAKGKVVIKYSSVL</sequence>
<accession>A0A813PSG5</accession>
<evidence type="ECO:0000313" key="10">
    <source>
        <dbReference type="Proteomes" id="UP000663877"/>
    </source>
</evidence>
<dbReference type="SUPFAM" id="SSF50129">
    <property type="entry name" value="GroES-like"/>
    <property type="match status" value="1"/>
</dbReference>
<gene>
    <name evidence="8" type="ORF">BJG266_LOCUS2554</name>
    <name evidence="7" type="ORF">QVE165_LOCUS906</name>
</gene>
<dbReference type="GO" id="GO:0016491">
    <property type="term" value="F:oxidoreductase activity"/>
    <property type="evidence" value="ECO:0007669"/>
    <property type="project" value="UniProtKB-KW"/>
</dbReference>
<evidence type="ECO:0000256" key="3">
    <source>
        <dbReference type="ARBA" id="ARBA00022946"/>
    </source>
</evidence>
<dbReference type="AlphaFoldDB" id="A0A813PSG5"/>
<dbReference type="EMBL" id="CAJNOM010000003">
    <property type="protein sequence ID" value="CAF0741185.1"/>
    <property type="molecule type" value="Genomic_DNA"/>
</dbReference>
<evidence type="ECO:0000313" key="9">
    <source>
        <dbReference type="Proteomes" id="UP000663832"/>
    </source>
</evidence>
<keyword evidence="3" id="KW-0809">Transit peptide</keyword>
<dbReference type="InterPro" id="IPR011032">
    <property type="entry name" value="GroES-like_sf"/>
</dbReference>
<dbReference type="Pfam" id="PF08240">
    <property type="entry name" value="ADH_N"/>
    <property type="match status" value="1"/>
</dbReference>
<comment type="similarity">
    <text evidence="2">Belongs to the zinc-containing alcohol dehydrogenase family. Quinone oxidoreductase subfamily.</text>
</comment>
<proteinExistence type="inferred from homology"/>
<evidence type="ECO:0000256" key="5">
    <source>
        <dbReference type="ARBA" id="ARBA00023128"/>
    </source>
</evidence>
<dbReference type="GO" id="GO:0008270">
    <property type="term" value="F:zinc ion binding"/>
    <property type="evidence" value="ECO:0007669"/>
    <property type="project" value="InterPro"/>
</dbReference>
<organism evidence="8 10">
    <name type="scientific">Adineta steineri</name>
    <dbReference type="NCBI Taxonomy" id="433720"/>
    <lineage>
        <taxon>Eukaryota</taxon>
        <taxon>Metazoa</taxon>
        <taxon>Spiralia</taxon>
        <taxon>Gnathifera</taxon>
        <taxon>Rotifera</taxon>
        <taxon>Eurotatoria</taxon>
        <taxon>Bdelloidea</taxon>
        <taxon>Adinetida</taxon>
        <taxon>Adinetidae</taxon>
        <taxon>Adineta</taxon>
    </lineage>
</organism>
<feature type="domain" description="Enoyl reductase (ER)" evidence="6">
    <location>
        <begin position="51"/>
        <end position="399"/>
    </location>
</feature>
<dbReference type="GO" id="GO:0005739">
    <property type="term" value="C:mitochondrion"/>
    <property type="evidence" value="ECO:0007669"/>
    <property type="project" value="UniProtKB-SubCell"/>
</dbReference>
<dbReference type="Gene3D" id="3.90.180.10">
    <property type="entry name" value="Medium-chain alcohol dehydrogenases, catalytic domain"/>
    <property type="match status" value="1"/>
</dbReference>
<evidence type="ECO:0000256" key="1">
    <source>
        <dbReference type="ARBA" id="ARBA00004173"/>
    </source>
</evidence>
<evidence type="ECO:0000256" key="4">
    <source>
        <dbReference type="ARBA" id="ARBA00023002"/>
    </source>
</evidence>
<comment type="caution">
    <text evidence="8">The sequence shown here is derived from an EMBL/GenBank/DDBJ whole genome shotgun (WGS) entry which is preliminary data.</text>
</comment>